<feature type="domain" description="AMP-dependent synthetase/ligase" evidence="3">
    <location>
        <begin position="65"/>
        <end position="422"/>
    </location>
</feature>
<evidence type="ECO:0000259" key="4">
    <source>
        <dbReference type="Pfam" id="PF13193"/>
    </source>
</evidence>
<protein>
    <submittedName>
        <fullName evidence="5">Acyl-CoA synthetase</fullName>
    </submittedName>
</protein>
<dbReference type="SUPFAM" id="SSF56801">
    <property type="entry name" value="Acetyl-CoA synthetase-like"/>
    <property type="match status" value="1"/>
</dbReference>
<evidence type="ECO:0000256" key="1">
    <source>
        <dbReference type="ARBA" id="ARBA00006432"/>
    </source>
</evidence>
<dbReference type="Pfam" id="PF00501">
    <property type="entry name" value="AMP-binding"/>
    <property type="match status" value="1"/>
</dbReference>
<dbReference type="PANTHER" id="PTHR43201:SF5">
    <property type="entry name" value="MEDIUM-CHAIN ACYL-COA LIGASE ACSF2, MITOCHONDRIAL"/>
    <property type="match status" value="1"/>
</dbReference>
<dbReference type="STRING" id="1121365.GCA_000375365_00569"/>
<dbReference type="GO" id="GO:0031956">
    <property type="term" value="F:medium-chain fatty acid-CoA ligase activity"/>
    <property type="evidence" value="ECO:0007669"/>
    <property type="project" value="TreeGrafter"/>
</dbReference>
<dbReference type="RefSeq" id="WP_101174319.1">
    <property type="nucleotide sequence ID" value="NZ_JAKRKB010000017.1"/>
</dbReference>
<organism evidence="5 6">
    <name type="scientific">Corynebacterium mastitidis</name>
    <dbReference type="NCBI Taxonomy" id="161890"/>
    <lineage>
        <taxon>Bacteria</taxon>
        <taxon>Bacillati</taxon>
        <taxon>Actinomycetota</taxon>
        <taxon>Actinomycetes</taxon>
        <taxon>Mycobacteriales</taxon>
        <taxon>Corynebacteriaceae</taxon>
        <taxon>Corynebacterium</taxon>
    </lineage>
</organism>
<dbReference type="Gene3D" id="3.30.300.30">
    <property type="match status" value="1"/>
</dbReference>
<dbReference type="OrthoDB" id="56621at2"/>
<dbReference type="InterPro" id="IPR025110">
    <property type="entry name" value="AMP-bd_C"/>
</dbReference>
<proteinExistence type="inferred from homology"/>
<dbReference type="EMBL" id="PJAF01000039">
    <property type="protein sequence ID" value="PKF67840.1"/>
    <property type="molecule type" value="Genomic_DNA"/>
</dbReference>
<comment type="caution">
    <text evidence="5">The sequence shown here is derived from an EMBL/GenBank/DDBJ whole genome shotgun (WGS) entry which is preliminary data.</text>
</comment>
<dbReference type="GO" id="GO:0006631">
    <property type="term" value="P:fatty acid metabolic process"/>
    <property type="evidence" value="ECO:0007669"/>
    <property type="project" value="TreeGrafter"/>
</dbReference>
<name>A0A2N0X570_9CORY</name>
<dbReference type="InterPro" id="IPR000873">
    <property type="entry name" value="AMP-dep_synth/lig_dom"/>
</dbReference>
<evidence type="ECO:0000256" key="2">
    <source>
        <dbReference type="ARBA" id="ARBA00022598"/>
    </source>
</evidence>
<dbReference type="InterPro" id="IPR045851">
    <property type="entry name" value="AMP-bd_C_sf"/>
</dbReference>
<dbReference type="Gene3D" id="3.40.50.12780">
    <property type="entry name" value="N-terminal domain of ligase-like"/>
    <property type="match status" value="1"/>
</dbReference>
<evidence type="ECO:0000313" key="5">
    <source>
        <dbReference type="EMBL" id="PKF67840.1"/>
    </source>
</evidence>
<reference evidence="5 6" key="1">
    <citation type="submission" date="2017-12" db="EMBL/GenBank/DDBJ databases">
        <title>Corynebacterium mastitidis 16-1433 Genome.</title>
        <authorList>
            <person name="Gulvik C.A."/>
        </authorList>
    </citation>
    <scope>NUCLEOTIDE SEQUENCE [LARGE SCALE GENOMIC DNA]</scope>
    <source>
        <strain evidence="5 6">16-1433</strain>
    </source>
</reference>
<evidence type="ECO:0000313" key="6">
    <source>
        <dbReference type="Proteomes" id="UP000233249"/>
    </source>
</evidence>
<dbReference type="PROSITE" id="PS00455">
    <property type="entry name" value="AMP_BINDING"/>
    <property type="match status" value="1"/>
</dbReference>
<sequence length="561" mass="62850">MSRYTLTPKATHGVPQKEVMKQFFFFLKTMRDRKILETPKPSELGGQIALRKRWGSLEGGTLAITAQNHPDRLGLVDDEGELTYAEFFDRVYRLAHGLMDYGVKDGDNVAVMALNGRAAIFPLCARQMLGYHIFMVNANSSGAQIHKVLEFHEIDAFIVDQEFYDRLLPETKEKFNIIIGHVDDEAPDNLPTLNGIIEDAKLLVNEDRLPKKPTKSAHVVMTSGTTGMPKGVVRRQLLSPQGIAPAFAAIPWRQDMVVMLHGVLFHFYGWANMLVAMLTGSTIITQRHFDVDETLEIFDKYKVTAWISAASRLRSTIAELDERGVKRVEGLEFICSSGSPLTEYEVTRVVELFGPILCNSYGSTETAALAISPPEMLAKEPSLTGRIYPGYIIEIRDDEGNIVPDGEIGEIYAGCYDMFAGYTDPDVPVRVVNKLLRMGDRGYKKGDRLYVLGRADDLVITQFGEKIFPSELEDLLIRDPRVEDAHVHGVKDAEFGQALRAYIIRAEGVSAEDLSEEEVRRIIVEELSSAHAPRDVFFMKDFPRNPMGKVIRPELPDHSTA</sequence>
<evidence type="ECO:0000259" key="3">
    <source>
        <dbReference type="Pfam" id="PF00501"/>
    </source>
</evidence>
<comment type="similarity">
    <text evidence="1">Belongs to the ATP-dependent AMP-binding enzyme family.</text>
</comment>
<accession>A0A2N0X570</accession>
<dbReference type="InterPro" id="IPR042099">
    <property type="entry name" value="ANL_N_sf"/>
</dbReference>
<feature type="domain" description="AMP-binding enzyme C-terminal" evidence="4">
    <location>
        <begin position="471"/>
        <end position="549"/>
    </location>
</feature>
<gene>
    <name evidence="5" type="ORF">CXB45_10150</name>
</gene>
<dbReference type="InterPro" id="IPR020845">
    <property type="entry name" value="AMP-binding_CS"/>
</dbReference>
<dbReference type="Pfam" id="PF13193">
    <property type="entry name" value="AMP-binding_C"/>
    <property type="match status" value="1"/>
</dbReference>
<dbReference type="AlphaFoldDB" id="A0A2N0X570"/>
<dbReference type="CDD" id="cd04433">
    <property type="entry name" value="AFD_class_I"/>
    <property type="match status" value="1"/>
</dbReference>
<dbReference type="Proteomes" id="UP000233249">
    <property type="component" value="Unassembled WGS sequence"/>
</dbReference>
<dbReference type="PANTHER" id="PTHR43201">
    <property type="entry name" value="ACYL-COA SYNTHETASE"/>
    <property type="match status" value="1"/>
</dbReference>
<keyword evidence="2" id="KW-0436">Ligase</keyword>